<proteinExistence type="predicted"/>
<reference evidence="1 2" key="1">
    <citation type="submission" date="2024-05" db="EMBL/GenBank/DDBJ databases">
        <title>Genome sequencing and assembly of Indian major carp, Cirrhinus mrigala (Hamilton, 1822).</title>
        <authorList>
            <person name="Mohindra V."/>
            <person name="Chowdhury L.M."/>
            <person name="Lal K."/>
            <person name="Jena J.K."/>
        </authorList>
    </citation>
    <scope>NUCLEOTIDE SEQUENCE [LARGE SCALE GENOMIC DNA]</scope>
    <source>
        <strain evidence="1">CM1030</strain>
        <tissue evidence="1">Blood</tissue>
    </source>
</reference>
<evidence type="ECO:0000313" key="2">
    <source>
        <dbReference type="Proteomes" id="UP001529510"/>
    </source>
</evidence>
<accession>A0ABD0QNP8</accession>
<gene>
    <name evidence="1" type="ORF">M9458_014901</name>
</gene>
<name>A0ABD0QNP8_CIRMR</name>
<protein>
    <submittedName>
        <fullName evidence="1">Uncharacterized protein</fullName>
    </submittedName>
</protein>
<dbReference type="Proteomes" id="UP001529510">
    <property type="component" value="Unassembled WGS sequence"/>
</dbReference>
<organism evidence="1 2">
    <name type="scientific">Cirrhinus mrigala</name>
    <name type="common">Mrigala</name>
    <dbReference type="NCBI Taxonomy" id="683832"/>
    <lineage>
        <taxon>Eukaryota</taxon>
        <taxon>Metazoa</taxon>
        <taxon>Chordata</taxon>
        <taxon>Craniata</taxon>
        <taxon>Vertebrata</taxon>
        <taxon>Euteleostomi</taxon>
        <taxon>Actinopterygii</taxon>
        <taxon>Neopterygii</taxon>
        <taxon>Teleostei</taxon>
        <taxon>Ostariophysi</taxon>
        <taxon>Cypriniformes</taxon>
        <taxon>Cyprinidae</taxon>
        <taxon>Labeoninae</taxon>
        <taxon>Labeonini</taxon>
        <taxon>Cirrhinus</taxon>
    </lineage>
</organism>
<feature type="non-terminal residue" evidence="1">
    <location>
        <position position="52"/>
    </location>
</feature>
<comment type="caution">
    <text evidence="1">The sequence shown here is derived from an EMBL/GenBank/DDBJ whole genome shotgun (WGS) entry which is preliminary data.</text>
</comment>
<sequence length="52" mass="5634">LADELSSGIRHTGNESGFLLKSSVWKAQDCKQIMALMQKGTGSGRDRAKLVL</sequence>
<feature type="non-terminal residue" evidence="1">
    <location>
        <position position="1"/>
    </location>
</feature>
<evidence type="ECO:0000313" key="1">
    <source>
        <dbReference type="EMBL" id="KAL0187802.1"/>
    </source>
</evidence>
<dbReference type="EMBL" id="JAMKFB020000007">
    <property type="protein sequence ID" value="KAL0187802.1"/>
    <property type="molecule type" value="Genomic_DNA"/>
</dbReference>
<keyword evidence="2" id="KW-1185">Reference proteome</keyword>
<dbReference type="AlphaFoldDB" id="A0ABD0QNP8"/>